<comment type="caution">
    <text evidence="8">The sequence shown here is derived from an EMBL/GenBank/DDBJ whole genome shotgun (WGS) entry which is preliminary data.</text>
</comment>
<evidence type="ECO:0000259" key="7">
    <source>
        <dbReference type="Pfam" id="PF16198"/>
    </source>
</evidence>
<protein>
    <recommendedName>
        <fullName evidence="5">tRNA pseudouridine synthase B</fullName>
        <ecNumber evidence="5">5.4.99.25</ecNumber>
    </recommendedName>
    <alternativeName>
        <fullName evidence="5">tRNA pseudouridine(55) synthase</fullName>
        <shortName evidence="5">Psi55 synthase</shortName>
    </alternativeName>
    <alternativeName>
        <fullName evidence="5">tRNA pseudouridylate synthase</fullName>
    </alternativeName>
    <alternativeName>
        <fullName evidence="5">tRNA-uridine isomerase</fullName>
    </alternativeName>
</protein>
<sequence length="239" mass="26982">MNFLEGEVLYFDKPLYWTSFKLVKIVRTRISRKLKIKKIKVGHAGTLDPLASGVMIICTGKATKLIESFQYQTKEYVATLQLGATTPSFDRETEIDGVYPTEHITREGVETVLRQFVGSIQQVPPVYSACKIDGRRAYDFARKGEDVELKAKELVIDEIELLEYQSDIIKIRVVCSKGTYIRALARDIGQALDSGAHLIGLVRTRVGDVRLEDCLQVDQIDELVEKAVVTEVDNKEEIK</sequence>
<dbReference type="InterPro" id="IPR020103">
    <property type="entry name" value="PsdUridine_synth_cat_dom_sf"/>
</dbReference>
<dbReference type="EMBL" id="DNWC01000043">
    <property type="protein sequence ID" value="HBJ07943.1"/>
    <property type="molecule type" value="Genomic_DNA"/>
</dbReference>
<feature type="active site" description="Nucleophile" evidence="5">
    <location>
        <position position="48"/>
    </location>
</feature>
<dbReference type="EC" id="5.4.99.25" evidence="5"/>
<reference evidence="8 9" key="1">
    <citation type="journal article" date="2018" name="Nat. Biotechnol.">
        <title>A standardized bacterial taxonomy based on genome phylogeny substantially revises the tree of life.</title>
        <authorList>
            <person name="Parks D.H."/>
            <person name="Chuvochina M."/>
            <person name="Waite D.W."/>
            <person name="Rinke C."/>
            <person name="Skarshewski A."/>
            <person name="Chaumeil P.A."/>
            <person name="Hugenholtz P."/>
        </authorList>
    </citation>
    <scope>NUCLEOTIDE SEQUENCE [LARGE SCALE GENOMIC DNA]</scope>
    <source>
        <strain evidence="8">UBA11482</strain>
    </source>
</reference>
<proteinExistence type="inferred from homology"/>
<dbReference type="RefSeq" id="WP_022391234.1">
    <property type="nucleotide sequence ID" value="NZ_CAUAJF010000003.1"/>
</dbReference>
<dbReference type="HAMAP" id="MF_01080">
    <property type="entry name" value="TruB_bact"/>
    <property type="match status" value="1"/>
</dbReference>
<dbReference type="Pfam" id="PF16198">
    <property type="entry name" value="TruB_C_2"/>
    <property type="match status" value="1"/>
</dbReference>
<dbReference type="Proteomes" id="UP000262954">
    <property type="component" value="Unassembled WGS sequence"/>
</dbReference>
<evidence type="ECO:0000256" key="3">
    <source>
        <dbReference type="ARBA" id="ARBA00022694"/>
    </source>
</evidence>
<dbReference type="InterPro" id="IPR032819">
    <property type="entry name" value="TruB_C"/>
</dbReference>
<dbReference type="PANTHER" id="PTHR13767:SF2">
    <property type="entry name" value="PSEUDOURIDYLATE SYNTHASE TRUB1"/>
    <property type="match status" value="1"/>
</dbReference>
<comment type="catalytic activity">
    <reaction evidence="1 5">
        <text>uridine(55) in tRNA = pseudouridine(55) in tRNA</text>
        <dbReference type="Rhea" id="RHEA:42532"/>
        <dbReference type="Rhea" id="RHEA-COMP:10101"/>
        <dbReference type="Rhea" id="RHEA-COMP:10102"/>
        <dbReference type="ChEBI" id="CHEBI:65314"/>
        <dbReference type="ChEBI" id="CHEBI:65315"/>
        <dbReference type="EC" id="5.4.99.25"/>
    </reaction>
</comment>
<dbReference type="GO" id="GO:0160148">
    <property type="term" value="F:tRNA pseudouridine(55) synthase activity"/>
    <property type="evidence" value="ECO:0007669"/>
    <property type="project" value="UniProtKB-EC"/>
</dbReference>
<gene>
    <name evidence="5 8" type="primary">truB</name>
    <name evidence="8" type="ORF">DDY73_02960</name>
</gene>
<dbReference type="InterPro" id="IPR014780">
    <property type="entry name" value="tRNA_psdUridine_synth_TruB"/>
</dbReference>
<keyword evidence="3 5" id="KW-0819">tRNA processing</keyword>
<comment type="similarity">
    <text evidence="2 5">Belongs to the pseudouridine synthase TruB family. Type 1 subfamily.</text>
</comment>
<evidence type="ECO:0000256" key="5">
    <source>
        <dbReference type="HAMAP-Rule" id="MF_01080"/>
    </source>
</evidence>
<evidence type="ECO:0000256" key="4">
    <source>
        <dbReference type="ARBA" id="ARBA00023235"/>
    </source>
</evidence>
<dbReference type="NCBIfam" id="TIGR00431">
    <property type="entry name" value="TruB"/>
    <property type="match status" value="1"/>
</dbReference>
<evidence type="ECO:0000256" key="1">
    <source>
        <dbReference type="ARBA" id="ARBA00000385"/>
    </source>
</evidence>
<evidence type="ECO:0000256" key="2">
    <source>
        <dbReference type="ARBA" id="ARBA00005642"/>
    </source>
</evidence>
<evidence type="ECO:0000259" key="6">
    <source>
        <dbReference type="Pfam" id="PF01509"/>
    </source>
</evidence>
<dbReference type="PANTHER" id="PTHR13767">
    <property type="entry name" value="TRNA-PSEUDOURIDINE SYNTHASE"/>
    <property type="match status" value="1"/>
</dbReference>
<keyword evidence="4 5" id="KW-0413">Isomerase</keyword>
<dbReference type="AlphaFoldDB" id="A0A354M0A4"/>
<feature type="domain" description="Pseudouridine synthase II N-terminal" evidence="6">
    <location>
        <begin position="34"/>
        <end position="181"/>
    </location>
</feature>
<organism evidence="8 9">
    <name type="scientific">Coprobacter fastidiosus</name>
    <dbReference type="NCBI Taxonomy" id="1099853"/>
    <lineage>
        <taxon>Bacteria</taxon>
        <taxon>Pseudomonadati</taxon>
        <taxon>Bacteroidota</taxon>
        <taxon>Bacteroidia</taxon>
        <taxon>Bacteroidales</taxon>
        <taxon>Barnesiellaceae</taxon>
        <taxon>Coprobacter</taxon>
    </lineage>
</organism>
<dbReference type="GO" id="GO:0003723">
    <property type="term" value="F:RNA binding"/>
    <property type="evidence" value="ECO:0007669"/>
    <property type="project" value="InterPro"/>
</dbReference>
<evidence type="ECO:0000313" key="8">
    <source>
        <dbReference type="EMBL" id="HBJ07943.1"/>
    </source>
</evidence>
<dbReference type="Gene3D" id="3.30.2350.10">
    <property type="entry name" value="Pseudouridine synthase"/>
    <property type="match status" value="1"/>
</dbReference>
<name>A0A354M0A4_9BACT</name>
<dbReference type="GO" id="GO:1990481">
    <property type="term" value="P:mRNA pseudouridine synthesis"/>
    <property type="evidence" value="ECO:0007669"/>
    <property type="project" value="TreeGrafter"/>
</dbReference>
<feature type="domain" description="tRNA pseudouridylate synthase B C-terminal" evidence="7">
    <location>
        <begin position="182"/>
        <end position="224"/>
    </location>
</feature>
<dbReference type="InterPro" id="IPR002501">
    <property type="entry name" value="PsdUridine_synth_N"/>
</dbReference>
<dbReference type="Pfam" id="PF01509">
    <property type="entry name" value="TruB_N"/>
    <property type="match status" value="1"/>
</dbReference>
<dbReference type="GO" id="GO:0031119">
    <property type="term" value="P:tRNA pseudouridine synthesis"/>
    <property type="evidence" value="ECO:0007669"/>
    <property type="project" value="UniProtKB-UniRule"/>
</dbReference>
<dbReference type="CDD" id="cd02573">
    <property type="entry name" value="PseudoU_synth_EcTruB"/>
    <property type="match status" value="1"/>
</dbReference>
<comment type="function">
    <text evidence="5">Responsible for synthesis of pseudouridine from uracil-55 in the psi GC loop of transfer RNAs.</text>
</comment>
<dbReference type="SUPFAM" id="SSF55120">
    <property type="entry name" value="Pseudouridine synthase"/>
    <property type="match status" value="1"/>
</dbReference>
<accession>A0A354M0A4</accession>
<evidence type="ECO:0000313" key="9">
    <source>
        <dbReference type="Proteomes" id="UP000262954"/>
    </source>
</evidence>